<protein>
    <submittedName>
        <fullName evidence="1">Uncharacterized protein</fullName>
    </submittedName>
</protein>
<evidence type="ECO:0000313" key="1">
    <source>
        <dbReference type="EMBL" id="CAK5013556.1"/>
    </source>
</evidence>
<keyword evidence="2" id="KW-1185">Reference proteome</keyword>
<dbReference type="Proteomes" id="UP001497535">
    <property type="component" value="Unassembled WGS sequence"/>
</dbReference>
<name>A0ACB0XR62_MELEN</name>
<sequence length="114" mass="12867">MAIFNEGNTQDSSNLSPQQENSSASFNIIETLNNEYQSTGGLPLHIATGPEPVGEGFFSWLRWSRASTRKLEGAETRLLGGVTSFVTRKFVPVNFFIFFCYFKIEYLFNVLILN</sequence>
<gene>
    <name evidence="1" type="ORF">MENTE1834_LOCUS2442</name>
</gene>
<accession>A0ACB0XR62</accession>
<comment type="caution">
    <text evidence="1">The sequence shown here is derived from an EMBL/GenBank/DDBJ whole genome shotgun (WGS) entry which is preliminary data.</text>
</comment>
<proteinExistence type="predicted"/>
<reference evidence="1" key="1">
    <citation type="submission" date="2023-11" db="EMBL/GenBank/DDBJ databases">
        <authorList>
            <person name="Poullet M."/>
        </authorList>
    </citation>
    <scope>NUCLEOTIDE SEQUENCE</scope>
    <source>
        <strain evidence="1">E1834</strain>
    </source>
</reference>
<evidence type="ECO:0000313" key="2">
    <source>
        <dbReference type="Proteomes" id="UP001497535"/>
    </source>
</evidence>
<organism evidence="1 2">
    <name type="scientific">Meloidogyne enterolobii</name>
    <name type="common">Root-knot nematode worm</name>
    <name type="synonym">Meloidogyne mayaguensis</name>
    <dbReference type="NCBI Taxonomy" id="390850"/>
    <lineage>
        <taxon>Eukaryota</taxon>
        <taxon>Metazoa</taxon>
        <taxon>Ecdysozoa</taxon>
        <taxon>Nematoda</taxon>
        <taxon>Chromadorea</taxon>
        <taxon>Rhabditida</taxon>
        <taxon>Tylenchina</taxon>
        <taxon>Tylenchomorpha</taxon>
        <taxon>Tylenchoidea</taxon>
        <taxon>Meloidogynidae</taxon>
        <taxon>Meloidogyninae</taxon>
        <taxon>Meloidogyne</taxon>
    </lineage>
</organism>
<dbReference type="EMBL" id="CAVMJV010000002">
    <property type="protein sequence ID" value="CAK5013556.1"/>
    <property type="molecule type" value="Genomic_DNA"/>
</dbReference>